<keyword evidence="9" id="KW-1185">Reference proteome</keyword>
<feature type="transmembrane region" description="Helical" evidence="6">
    <location>
        <begin position="42"/>
        <end position="66"/>
    </location>
</feature>
<feature type="transmembrane region" description="Helical" evidence="6">
    <location>
        <begin position="406"/>
        <end position="426"/>
    </location>
</feature>
<feature type="transmembrane region" description="Helical" evidence="6">
    <location>
        <begin position="371"/>
        <end position="391"/>
    </location>
</feature>
<evidence type="ECO:0000313" key="9">
    <source>
        <dbReference type="Proteomes" id="UP001157034"/>
    </source>
</evidence>
<organism evidence="8 9">
    <name type="scientific">Pseudolysinimonas kribbensis</name>
    <dbReference type="NCBI Taxonomy" id="433641"/>
    <lineage>
        <taxon>Bacteria</taxon>
        <taxon>Bacillati</taxon>
        <taxon>Actinomycetota</taxon>
        <taxon>Actinomycetes</taxon>
        <taxon>Micrococcales</taxon>
        <taxon>Microbacteriaceae</taxon>
        <taxon>Pseudolysinimonas</taxon>
    </lineage>
</organism>
<dbReference type="EC" id="7.1.1.8" evidence="2"/>
<evidence type="ECO:0000313" key="8">
    <source>
        <dbReference type="EMBL" id="GMA94574.1"/>
    </source>
</evidence>
<sequence length="534" mass="57341">MRGISITGRLETAIGRTRAGRRAADVVSELKERVVPTHWSSLFGVVTGASLATVFISGIVLMFFYVPSSQLVTYHGAYAPLDGATMSTAYRSVLDLSLGTPGGLLLRQVHHWSALLLPVAVTAQLLATFFTGGFRRPRQWAWLVLVLVFVVTLAAGWSGYGLPDDLLAGTGLRIVQGIVVAIPVLGAWASSVLFGGGFPGTIIEHLYPIHLVASAALLALVVVRARMAWRHGPTQFAGPGRSDDVVVGVPILPTGAARAAALGAAVAAVLVLVGATFTIAPIWVYGPSSPSDASAGSQPDWYTGFLDGALRLVPPGWEFEVGGYTVSLAVLVPLAVVGLFLLLLAVYPFLELWAVGDRREHRLLERPRSTPVRTGIGVAGMAFYGALWGAASADIVAVRFGMSLETVVHLFQVLLLAGPVVGFVLAERICIALQKRDREVALHGFETGRIVRMPGGRYVELHRSVDRYERFRLLAVEPAPDVPVRPDRRGRLHPSLRLRAALVHVLFQDRLAPPTRDELAAIEQDERVEELSAA</sequence>
<dbReference type="InterPro" id="IPR036150">
    <property type="entry name" value="Cyt_b/b6_C_sf"/>
</dbReference>
<proteinExistence type="predicted"/>
<dbReference type="InterPro" id="IPR016174">
    <property type="entry name" value="Di-haem_cyt_TM"/>
</dbReference>
<evidence type="ECO:0000259" key="7">
    <source>
        <dbReference type="PROSITE" id="PS51002"/>
    </source>
</evidence>
<feature type="transmembrane region" description="Helical" evidence="6">
    <location>
        <begin position="206"/>
        <end position="223"/>
    </location>
</feature>
<comment type="caution">
    <text evidence="8">The sequence shown here is derived from an EMBL/GenBank/DDBJ whole genome shotgun (WGS) entry which is preliminary data.</text>
</comment>
<name>A0ABQ6K2P3_9MICO</name>
<dbReference type="RefSeq" id="WP_284253477.1">
    <property type="nucleotide sequence ID" value="NZ_BAAAQO010000002.1"/>
</dbReference>
<gene>
    <name evidence="8" type="ORF">GCM10025881_13980</name>
</gene>
<dbReference type="PANTHER" id="PTHR19271:SF16">
    <property type="entry name" value="CYTOCHROME B"/>
    <property type="match status" value="1"/>
</dbReference>
<evidence type="ECO:0000256" key="6">
    <source>
        <dbReference type="SAM" id="Phobius"/>
    </source>
</evidence>
<dbReference type="EMBL" id="BSVB01000001">
    <property type="protein sequence ID" value="GMA94574.1"/>
    <property type="molecule type" value="Genomic_DNA"/>
</dbReference>
<keyword evidence="6" id="KW-0472">Membrane</keyword>
<evidence type="ECO:0000256" key="5">
    <source>
        <dbReference type="ARBA" id="ARBA00029568"/>
    </source>
</evidence>
<evidence type="ECO:0000256" key="4">
    <source>
        <dbReference type="ARBA" id="ARBA00029351"/>
    </source>
</evidence>
<keyword evidence="6" id="KW-0812">Transmembrane</keyword>
<dbReference type="Proteomes" id="UP001157034">
    <property type="component" value="Unassembled WGS sequence"/>
</dbReference>
<evidence type="ECO:0000256" key="2">
    <source>
        <dbReference type="ARBA" id="ARBA00012951"/>
    </source>
</evidence>
<comment type="catalytic activity">
    <reaction evidence="4">
        <text>a quinol + 2 Fe(III)-[cytochrome c](out) = a quinone + 2 Fe(II)-[cytochrome c](out) + 2 H(+)(out)</text>
        <dbReference type="Rhea" id="RHEA:11484"/>
        <dbReference type="Rhea" id="RHEA-COMP:10350"/>
        <dbReference type="Rhea" id="RHEA-COMP:14399"/>
        <dbReference type="ChEBI" id="CHEBI:15378"/>
        <dbReference type="ChEBI" id="CHEBI:24646"/>
        <dbReference type="ChEBI" id="CHEBI:29033"/>
        <dbReference type="ChEBI" id="CHEBI:29034"/>
        <dbReference type="ChEBI" id="CHEBI:132124"/>
        <dbReference type="EC" id="7.1.1.8"/>
    </reaction>
</comment>
<evidence type="ECO:0000256" key="1">
    <source>
        <dbReference type="ARBA" id="ARBA00001971"/>
    </source>
</evidence>
<evidence type="ECO:0000256" key="3">
    <source>
        <dbReference type="ARBA" id="ARBA00016116"/>
    </source>
</evidence>
<feature type="transmembrane region" description="Helical" evidence="6">
    <location>
        <begin position="114"/>
        <end position="134"/>
    </location>
</feature>
<dbReference type="SUPFAM" id="SSF81648">
    <property type="entry name" value="a domain/subunit of cytochrome bc1 complex (Ubiquinol-cytochrome c reductase)"/>
    <property type="match status" value="1"/>
</dbReference>
<dbReference type="InterPro" id="IPR027387">
    <property type="entry name" value="Cytb/b6-like_sf"/>
</dbReference>
<feature type="domain" description="Cytochrome b/b6 N-terminal region profile" evidence="7">
    <location>
        <begin position="6"/>
        <end position="237"/>
    </location>
</feature>
<reference evidence="9" key="1">
    <citation type="journal article" date="2019" name="Int. J. Syst. Evol. Microbiol.">
        <title>The Global Catalogue of Microorganisms (GCM) 10K type strain sequencing project: providing services to taxonomists for standard genome sequencing and annotation.</title>
        <authorList>
            <consortium name="The Broad Institute Genomics Platform"/>
            <consortium name="The Broad Institute Genome Sequencing Center for Infectious Disease"/>
            <person name="Wu L."/>
            <person name="Ma J."/>
        </authorList>
    </citation>
    <scope>NUCLEOTIDE SEQUENCE [LARGE SCALE GENOMIC DNA]</scope>
    <source>
        <strain evidence="9">NBRC 108894</strain>
    </source>
</reference>
<dbReference type="PANTHER" id="PTHR19271">
    <property type="entry name" value="CYTOCHROME B"/>
    <property type="match status" value="1"/>
</dbReference>
<keyword evidence="6" id="KW-1133">Transmembrane helix</keyword>
<dbReference type="Pfam" id="PF13631">
    <property type="entry name" value="Cytochrom_B_N_2"/>
    <property type="match status" value="1"/>
</dbReference>
<feature type="transmembrane region" description="Helical" evidence="6">
    <location>
        <begin position="140"/>
        <end position="162"/>
    </location>
</feature>
<feature type="transmembrane region" description="Helical" evidence="6">
    <location>
        <begin position="324"/>
        <end position="350"/>
    </location>
</feature>
<feature type="transmembrane region" description="Helical" evidence="6">
    <location>
        <begin position="260"/>
        <end position="284"/>
    </location>
</feature>
<dbReference type="SUPFAM" id="SSF81342">
    <property type="entry name" value="Transmembrane di-heme cytochromes"/>
    <property type="match status" value="1"/>
</dbReference>
<protein>
    <recommendedName>
        <fullName evidence="3">Cytochrome bc1 complex cytochrome b subunit</fullName>
        <ecNumber evidence="2">7.1.1.8</ecNumber>
    </recommendedName>
    <alternativeName>
        <fullName evidence="5">Cytochrome bc1 reductase complex subunit QcrB</fullName>
    </alternativeName>
</protein>
<accession>A0ABQ6K2P3</accession>
<dbReference type="Gene3D" id="1.20.810.10">
    <property type="entry name" value="Cytochrome Bc1 Complex, Chain C"/>
    <property type="match status" value="1"/>
</dbReference>
<dbReference type="InterPro" id="IPR005797">
    <property type="entry name" value="Cyt_b/b6_N"/>
</dbReference>
<comment type="cofactor">
    <cofactor evidence="1">
        <name>heme</name>
        <dbReference type="ChEBI" id="CHEBI:30413"/>
    </cofactor>
</comment>
<dbReference type="PROSITE" id="PS51002">
    <property type="entry name" value="CYTB_NTER"/>
    <property type="match status" value="1"/>
</dbReference>